<dbReference type="Proteomes" id="UP001304461">
    <property type="component" value="Unassembled WGS sequence"/>
</dbReference>
<dbReference type="RefSeq" id="WP_323305898.1">
    <property type="nucleotide sequence ID" value="NZ_JAYGHX010000007.1"/>
</dbReference>
<accession>A0ABU5RVW4</accession>
<sequence>MPASAPTLSPEQLDELQSLLKDWLRLSGRTQSDLRRALRAGSIRMPVLMAELHRTWSHQGAAGLAERLCAIEAGWLSEEAGAGADPAADDGLLEDSMGQLDLLLQEIRLDGGA</sequence>
<reference evidence="1 2" key="1">
    <citation type="submission" date="2023-12" db="EMBL/GenBank/DDBJ databases">
        <title>Baltic Sea Cyanobacteria.</title>
        <authorList>
            <person name="Delbaje E."/>
            <person name="Fewer D.P."/>
            <person name="Shishido T.K."/>
        </authorList>
    </citation>
    <scope>NUCLEOTIDE SEQUENCE [LARGE SCALE GENOMIC DNA]</scope>
    <source>
        <strain evidence="1 2">UHCC 0139</strain>
    </source>
</reference>
<name>A0ABU5RVW4_9CYAN</name>
<evidence type="ECO:0000313" key="2">
    <source>
        <dbReference type="Proteomes" id="UP001304461"/>
    </source>
</evidence>
<dbReference type="EMBL" id="JAYGHX010000007">
    <property type="protein sequence ID" value="MEA5391916.1"/>
    <property type="molecule type" value="Genomic_DNA"/>
</dbReference>
<comment type="caution">
    <text evidence="1">The sequence shown here is derived from an EMBL/GenBank/DDBJ whole genome shotgun (WGS) entry which is preliminary data.</text>
</comment>
<protein>
    <submittedName>
        <fullName evidence="1">Uncharacterized protein</fullName>
    </submittedName>
</protein>
<proteinExistence type="predicted"/>
<gene>
    <name evidence="1" type="ORF">VB738_11680</name>
</gene>
<organism evidence="1 2">
    <name type="scientific">Cyanobium gracile UHCC 0139</name>
    <dbReference type="NCBI Taxonomy" id="3110308"/>
    <lineage>
        <taxon>Bacteria</taxon>
        <taxon>Bacillati</taxon>
        <taxon>Cyanobacteriota</taxon>
        <taxon>Cyanophyceae</taxon>
        <taxon>Synechococcales</taxon>
        <taxon>Prochlorococcaceae</taxon>
        <taxon>Cyanobium</taxon>
    </lineage>
</organism>
<keyword evidence="2" id="KW-1185">Reference proteome</keyword>
<evidence type="ECO:0000313" key="1">
    <source>
        <dbReference type="EMBL" id="MEA5391916.1"/>
    </source>
</evidence>